<sequence length="117" mass="12843">MRSADVYDPKAVRASTGSLFAVPVVRVPAHRAVLSWVADLRAVGHDFTQPTLAVIGNETTGLSSGWRQVCDQVRPDPHVRVRQLPERGDRRPGPVVRIGPAAGRRPPLAHPRIIRSY</sequence>
<dbReference type="Gene3D" id="3.40.1280.10">
    <property type="match status" value="1"/>
</dbReference>
<dbReference type="InterPro" id="IPR029026">
    <property type="entry name" value="tRNA_m1G_MTases_N"/>
</dbReference>
<reference evidence="2 3" key="1">
    <citation type="submission" date="2023-07" db="EMBL/GenBank/DDBJ databases">
        <title>Sequencing the genomes of 1000 actinobacteria strains.</title>
        <authorList>
            <person name="Klenk H.-P."/>
        </authorList>
    </citation>
    <scope>NUCLEOTIDE SEQUENCE [LARGE SCALE GENOMIC DNA]</scope>
    <source>
        <strain evidence="2 3">DSM 44709</strain>
    </source>
</reference>
<evidence type="ECO:0000256" key="1">
    <source>
        <dbReference type="SAM" id="MobiDB-lite"/>
    </source>
</evidence>
<dbReference type="InterPro" id="IPR029028">
    <property type="entry name" value="Alpha/beta_knot_MTases"/>
</dbReference>
<dbReference type="EMBL" id="JAUSUZ010000001">
    <property type="protein sequence ID" value="MDQ0363607.1"/>
    <property type="molecule type" value="Genomic_DNA"/>
</dbReference>
<evidence type="ECO:0000313" key="2">
    <source>
        <dbReference type="EMBL" id="MDQ0363607.1"/>
    </source>
</evidence>
<proteinExistence type="predicted"/>
<dbReference type="AlphaFoldDB" id="A0AAE3VUN8"/>
<accession>A0AAE3VUN8</accession>
<dbReference type="Proteomes" id="UP001240236">
    <property type="component" value="Unassembled WGS sequence"/>
</dbReference>
<evidence type="ECO:0000313" key="3">
    <source>
        <dbReference type="Proteomes" id="UP001240236"/>
    </source>
</evidence>
<comment type="caution">
    <text evidence="2">The sequence shown here is derived from an EMBL/GenBank/DDBJ whole genome shotgun (WGS) entry which is preliminary data.</text>
</comment>
<name>A0AAE3VUN8_9ACTN</name>
<protein>
    <submittedName>
        <fullName evidence="2">Uncharacterized protein</fullName>
    </submittedName>
</protein>
<organism evidence="2 3">
    <name type="scientific">Catenuloplanes indicus</name>
    <dbReference type="NCBI Taxonomy" id="137267"/>
    <lineage>
        <taxon>Bacteria</taxon>
        <taxon>Bacillati</taxon>
        <taxon>Actinomycetota</taxon>
        <taxon>Actinomycetes</taxon>
        <taxon>Micromonosporales</taxon>
        <taxon>Micromonosporaceae</taxon>
        <taxon>Catenuloplanes</taxon>
    </lineage>
</organism>
<feature type="region of interest" description="Disordered" evidence="1">
    <location>
        <begin position="84"/>
        <end position="107"/>
    </location>
</feature>
<dbReference type="SUPFAM" id="SSF75217">
    <property type="entry name" value="alpha/beta knot"/>
    <property type="match status" value="1"/>
</dbReference>
<gene>
    <name evidence="2" type="ORF">J2S42_000276</name>
</gene>
<keyword evidence="3" id="KW-1185">Reference proteome</keyword>